<evidence type="ECO:0000259" key="1">
    <source>
        <dbReference type="Pfam" id="PF18962"/>
    </source>
</evidence>
<comment type="caution">
    <text evidence="2">The sequence shown here is derived from an EMBL/GenBank/DDBJ whole genome shotgun (WGS) entry which is preliminary data.</text>
</comment>
<feature type="domain" description="Secretion system C-terminal sorting" evidence="1">
    <location>
        <begin position="68"/>
        <end position="139"/>
    </location>
</feature>
<evidence type="ECO:0000313" key="2">
    <source>
        <dbReference type="EMBL" id="MPM13383.1"/>
    </source>
</evidence>
<dbReference type="NCBIfam" id="TIGR04183">
    <property type="entry name" value="Por_Secre_tail"/>
    <property type="match status" value="1"/>
</dbReference>
<dbReference type="EMBL" id="VSSQ01002111">
    <property type="protein sequence ID" value="MPM13383.1"/>
    <property type="molecule type" value="Genomic_DNA"/>
</dbReference>
<gene>
    <name evidence="2" type="ORF">SDC9_59740</name>
</gene>
<dbReference type="AlphaFoldDB" id="A0A644XGU7"/>
<name>A0A644XGU7_9ZZZZ</name>
<accession>A0A644XGU7</accession>
<dbReference type="Pfam" id="PF18962">
    <property type="entry name" value="Por_Secre_tail"/>
    <property type="match status" value="1"/>
</dbReference>
<sequence length="140" mass="14596">MNGLPAGGTFSGNGVSGNVFDPATAGLGTWPVVYSYTDGNGCSNSDTINVEVSTCDGIETVDLFEISLYPNPTSGKLVITLPDENGYSVSFTDALGKTILSEQIDGQKSAYLDLGSFAPGVYVLKVENAEGFALKRVVVE</sequence>
<proteinExistence type="predicted"/>
<dbReference type="InterPro" id="IPR026444">
    <property type="entry name" value="Secre_tail"/>
</dbReference>
<organism evidence="2">
    <name type="scientific">bioreactor metagenome</name>
    <dbReference type="NCBI Taxonomy" id="1076179"/>
    <lineage>
        <taxon>unclassified sequences</taxon>
        <taxon>metagenomes</taxon>
        <taxon>ecological metagenomes</taxon>
    </lineage>
</organism>
<protein>
    <recommendedName>
        <fullName evidence="1">Secretion system C-terminal sorting domain-containing protein</fullName>
    </recommendedName>
</protein>
<reference evidence="2" key="1">
    <citation type="submission" date="2019-08" db="EMBL/GenBank/DDBJ databases">
        <authorList>
            <person name="Kucharzyk K."/>
            <person name="Murdoch R.W."/>
            <person name="Higgins S."/>
            <person name="Loffler F."/>
        </authorList>
    </citation>
    <scope>NUCLEOTIDE SEQUENCE</scope>
</reference>